<name>A0A6G7GVK1_KUEST</name>
<dbReference type="AlphaFoldDB" id="A0A6G7GVK1"/>
<reference evidence="1 2" key="1">
    <citation type="submission" date="2020-02" db="EMBL/GenBank/DDBJ databases">
        <title>Newly sequenced genome of strain CSTR1 showed variability in Candidatus Kuenenia stuttgartiensis genomes.</title>
        <authorList>
            <person name="Ding C."/>
            <person name="Adrian L."/>
        </authorList>
    </citation>
    <scope>NUCLEOTIDE SEQUENCE [LARGE SCALE GENOMIC DNA]</scope>
    <source>
        <strain evidence="1 2">CSTR1</strain>
    </source>
</reference>
<sequence length="41" mass="4815">MLKKDKLTIKEAQNKLDCLSSFVSDEEYNAIKAILKSWRKQ</sequence>
<gene>
    <name evidence="1" type="ORF">KsCSTR_42390</name>
</gene>
<evidence type="ECO:0000313" key="2">
    <source>
        <dbReference type="Proteomes" id="UP000501926"/>
    </source>
</evidence>
<protein>
    <submittedName>
        <fullName evidence="1">Uncharacterized protein</fullName>
    </submittedName>
</protein>
<proteinExistence type="predicted"/>
<dbReference type="Proteomes" id="UP000501926">
    <property type="component" value="Chromosome"/>
</dbReference>
<dbReference type="EMBL" id="CP049055">
    <property type="protein sequence ID" value="QII13618.1"/>
    <property type="molecule type" value="Genomic_DNA"/>
</dbReference>
<accession>A0A6G7GVK1</accession>
<organism evidence="1 2">
    <name type="scientific">Kuenenia stuttgartiensis</name>
    <dbReference type="NCBI Taxonomy" id="174633"/>
    <lineage>
        <taxon>Bacteria</taxon>
        <taxon>Pseudomonadati</taxon>
        <taxon>Planctomycetota</taxon>
        <taxon>Candidatus Brocadiia</taxon>
        <taxon>Candidatus Brocadiales</taxon>
        <taxon>Candidatus Brocadiaceae</taxon>
        <taxon>Candidatus Kuenenia</taxon>
    </lineage>
</organism>
<evidence type="ECO:0000313" key="1">
    <source>
        <dbReference type="EMBL" id="QII13618.1"/>
    </source>
</evidence>